<feature type="compositionally biased region" description="Basic and acidic residues" evidence="2">
    <location>
        <begin position="181"/>
        <end position="192"/>
    </location>
</feature>
<evidence type="ECO:0000256" key="1">
    <source>
        <dbReference type="SAM" id="Coils"/>
    </source>
</evidence>
<dbReference type="HOGENOM" id="CLU_735902_0_0_1"/>
<dbReference type="STRING" id="294746.A5DK78"/>
<feature type="region of interest" description="Disordered" evidence="2">
    <location>
        <begin position="299"/>
        <end position="376"/>
    </location>
</feature>
<evidence type="ECO:0000313" key="4">
    <source>
        <dbReference type="Proteomes" id="UP000001997"/>
    </source>
</evidence>
<organism evidence="3 4">
    <name type="scientific">Meyerozyma guilliermondii (strain ATCC 6260 / CBS 566 / DSM 6381 / JCM 1539 / NBRC 10279 / NRRL Y-324)</name>
    <name type="common">Yeast</name>
    <name type="synonym">Candida guilliermondii</name>
    <dbReference type="NCBI Taxonomy" id="294746"/>
    <lineage>
        <taxon>Eukaryota</taxon>
        <taxon>Fungi</taxon>
        <taxon>Dikarya</taxon>
        <taxon>Ascomycota</taxon>
        <taxon>Saccharomycotina</taxon>
        <taxon>Pichiomycetes</taxon>
        <taxon>Debaryomycetaceae</taxon>
        <taxon>Meyerozyma</taxon>
    </lineage>
</organism>
<dbReference type="OMA" id="WRNSHIE"/>
<feature type="compositionally biased region" description="Low complexity" evidence="2">
    <location>
        <begin position="347"/>
        <end position="360"/>
    </location>
</feature>
<dbReference type="AlphaFoldDB" id="A5DK78"/>
<evidence type="ECO:0000313" key="3">
    <source>
        <dbReference type="EMBL" id="EDK39580.2"/>
    </source>
</evidence>
<gene>
    <name evidence="3" type="ORF">PGUG_03679</name>
</gene>
<dbReference type="KEGG" id="pgu:PGUG_03679"/>
<dbReference type="EMBL" id="CH408158">
    <property type="protein sequence ID" value="EDK39580.2"/>
    <property type="molecule type" value="Genomic_DNA"/>
</dbReference>
<name>A5DK78_PICGU</name>
<dbReference type="GeneID" id="5126325"/>
<feature type="region of interest" description="Disordered" evidence="2">
    <location>
        <begin position="169"/>
        <end position="197"/>
    </location>
</feature>
<reference evidence="3 4" key="1">
    <citation type="journal article" date="2009" name="Nature">
        <title>Evolution of pathogenicity and sexual reproduction in eight Candida genomes.</title>
        <authorList>
            <person name="Butler G."/>
            <person name="Rasmussen M.D."/>
            <person name="Lin M.F."/>
            <person name="Santos M.A."/>
            <person name="Sakthikumar S."/>
            <person name="Munro C.A."/>
            <person name="Rheinbay E."/>
            <person name="Grabherr M."/>
            <person name="Forche A."/>
            <person name="Reedy J.L."/>
            <person name="Agrafioti I."/>
            <person name="Arnaud M.B."/>
            <person name="Bates S."/>
            <person name="Brown A.J."/>
            <person name="Brunke S."/>
            <person name="Costanzo M.C."/>
            <person name="Fitzpatrick D.A."/>
            <person name="de Groot P.W."/>
            <person name="Harris D."/>
            <person name="Hoyer L.L."/>
            <person name="Hube B."/>
            <person name="Klis F.M."/>
            <person name="Kodira C."/>
            <person name="Lennard N."/>
            <person name="Logue M.E."/>
            <person name="Martin R."/>
            <person name="Neiman A.M."/>
            <person name="Nikolaou E."/>
            <person name="Quail M.A."/>
            <person name="Quinn J."/>
            <person name="Santos M.C."/>
            <person name="Schmitzberger F.F."/>
            <person name="Sherlock G."/>
            <person name="Shah P."/>
            <person name="Silverstein K.A."/>
            <person name="Skrzypek M.S."/>
            <person name="Soll D."/>
            <person name="Staggs R."/>
            <person name="Stansfield I."/>
            <person name="Stumpf M.P."/>
            <person name="Sudbery P.E."/>
            <person name="Srikantha T."/>
            <person name="Zeng Q."/>
            <person name="Berman J."/>
            <person name="Berriman M."/>
            <person name="Heitman J."/>
            <person name="Gow N.A."/>
            <person name="Lorenz M.C."/>
            <person name="Birren B.W."/>
            <person name="Kellis M."/>
            <person name="Cuomo C.A."/>
        </authorList>
    </citation>
    <scope>NUCLEOTIDE SEQUENCE [LARGE SCALE GENOMIC DNA]</scope>
    <source>
        <strain evidence="4">ATCC 6260 / CBS 566 / DSM 6381 / JCM 1539 / NBRC 10279 / NRRL Y-324</strain>
    </source>
</reference>
<feature type="coiled-coil region" evidence="1">
    <location>
        <begin position="239"/>
        <end position="266"/>
    </location>
</feature>
<keyword evidence="4" id="KW-1185">Reference proteome</keyword>
<dbReference type="OrthoDB" id="4095869at2759"/>
<sequence length="376" mass="43150">MWQICDIVGIEENYTLNTPFDSFQKFSKPLNNVFPAHTRLHRIVRIIEGDVMGNSRVPTELVDDLFHPRAPGERRTVYPEQILQLSDNGLRYNACFQRYTRQFVDDRPDQMVRWHGSAIENASNSIITVWNENDRGVVSRERNEKDQASTRANAATSLFSWSTDKSYLEQKRAKNSTSDHSPPKPEAREKSRFQTSESLSNKLGRIVEIESNRFIRARLKEISLHHSEQMSQQISERKRRDHERHLERLKLKEEQYNKELEQAMKEKKGGFFSLFNFSNQQSNVSPSKSDLFNETLFDVEEAESPSKPSSVAESPRKKIDDDAGDTSDEDFTEFTTSPPPSMPPSVSPSVSQSVPTTATSKVDHKHESNDVSLLDL</sequence>
<evidence type="ECO:0000256" key="2">
    <source>
        <dbReference type="SAM" id="MobiDB-lite"/>
    </source>
</evidence>
<dbReference type="RefSeq" id="XP_001484297.2">
    <property type="nucleotide sequence ID" value="XM_001484247.1"/>
</dbReference>
<dbReference type="Proteomes" id="UP000001997">
    <property type="component" value="Unassembled WGS sequence"/>
</dbReference>
<feature type="compositionally biased region" description="Pro residues" evidence="2">
    <location>
        <begin position="337"/>
        <end position="346"/>
    </location>
</feature>
<feature type="compositionally biased region" description="Acidic residues" evidence="2">
    <location>
        <begin position="322"/>
        <end position="332"/>
    </location>
</feature>
<keyword evidence="1" id="KW-0175">Coiled coil</keyword>
<accession>A5DK78</accession>
<proteinExistence type="predicted"/>
<dbReference type="eggNOG" id="ENOG502T4DI">
    <property type="taxonomic scope" value="Eukaryota"/>
</dbReference>
<dbReference type="InParanoid" id="A5DK78"/>
<protein>
    <submittedName>
        <fullName evidence="3">Uncharacterized protein</fullName>
    </submittedName>
</protein>